<protein>
    <submittedName>
        <fullName evidence="2">Uncharacterized protein</fullName>
    </submittedName>
</protein>
<feature type="transmembrane region" description="Helical" evidence="1">
    <location>
        <begin position="207"/>
        <end position="230"/>
    </location>
</feature>
<proteinExistence type="predicted"/>
<feature type="transmembrane region" description="Helical" evidence="1">
    <location>
        <begin position="285"/>
        <end position="310"/>
    </location>
</feature>
<feature type="transmembrane region" description="Helical" evidence="1">
    <location>
        <begin position="55"/>
        <end position="75"/>
    </location>
</feature>
<dbReference type="EMBL" id="BMLG01000003">
    <property type="protein sequence ID" value="GGM26435.1"/>
    <property type="molecule type" value="Genomic_DNA"/>
</dbReference>
<evidence type="ECO:0000313" key="2">
    <source>
        <dbReference type="EMBL" id="GGM26435.1"/>
    </source>
</evidence>
<dbReference type="InterPro" id="IPR059133">
    <property type="entry name" value="TsoY-like"/>
</dbReference>
<gene>
    <name evidence="2" type="ORF">GCM10011351_10170</name>
</gene>
<feature type="transmembrane region" description="Helical" evidence="1">
    <location>
        <begin position="363"/>
        <end position="385"/>
    </location>
</feature>
<name>A0A917TL21_9BACI</name>
<evidence type="ECO:0000256" key="1">
    <source>
        <dbReference type="SAM" id="Phobius"/>
    </source>
</evidence>
<keyword evidence="1" id="KW-0812">Transmembrane</keyword>
<keyword evidence="1" id="KW-1133">Transmembrane helix</keyword>
<feature type="transmembrane region" description="Helical" evidence="1">
    <location>
        <begin position="330"/>
        <end position="351"/>
    </location>
</feature>
<comment type="caution">
    <text evidence="2">The sequence shown here is derived from an EMBL/GenBank/DDBJ whole genome shotgun (WGS) entry which is preliminary data.</text>
</comment>
<evidence type="ECO:0000313" key="3">
    <source>
        <dbReference type="Proteomes" id="UP000618460"/>
    </source>
</evidence>
<organism evidence="2 3">
    <name type="scientific">Paraliobacillus quinghaiensis</name>
    <dbReference type="NCBI Taxonomy" id="470815"/>
    <lineage>
        <taxon>Bacteria</taxon>
        <taxon>Bacillati</taxon>
        <taxon>Bacillota</taxon>
        <taxon>Bacilli</taxon>
        <taxon>Bacillales</taxon>
        <taxon>Bacillaceae</taxon>
        <taxon>Paraliobacillus</taxon>
    </lineage>
</organism>
<keyword evidence="3" id="KW-1185">Reference proteome</keyword>
<dbReference type="NCBIfam" id="NF047644">
    <property type="entry name" value="TsoY_fam"/>
    <property type="match status" value="1"/>
</dbReference>
<accession>A0A917TL21</accession>
<feature type="transmembrane region" description="Helical" evidence="1">
    <location>
        <begin position="140"/>
        <end position="160"/>
    </location>
</feature>
<reference evidence="2" key="2">
    <citation type="submission" date="2020-09" db="EMBL/GenBank/DDBJ databases">
        <authorList>
            <person name="Sun Q."/>
            <person name="Zhou Y."/>
        </authorList>
    </citation>
    <scope>NUCLEOTIDE SEQUENCE</scope>
    <source>
        <strain evidence="2">CGMCC 1.6333</strain>
    </source>
</reference>
<sequence>MPKQLKEKYSPLYFLAALGSGGLAVSFFMYLMFMVKHTGRPMANFEHVSAAISGNNILLSITVVIALLGIIYFGIKHIQLLIWNMQEYRLYKRTSAYKYLRNSNAEVSLMAIPLTLGMTINVLFIVGAVFVPNLWSVVEYLFPVALLGFMGVGVYALMIFKDYFTRFMIHGDLDFVNNNNLSHMLTVFAFSMISVGFAAPAAMSHTLATFVIGLVMSLFFASLALLLMGIKMVLGFKSIFKQGIDKVGSPSVWISIPILTLLGITFVRLYMGVSHNLLHVQSPSALPVFLVLVVLVSLQIMFGFIGYSVLKNINYFKDYVQGPHKSPGSFALICPGVAFMVLGMFFIHWGFVKNGIVTQFSPIYFAMLLPFIYVQIKTIVTLFKLNRKLLKEDKQKTVISDENIYQGV</sequence>
<reference evidence="2" key="1">
    <citation type="journal article" date="2014" name="Int. J. Syst. Evol. Microbiol.">
        <title>Complete genome sequence of Corynebacterium casei LMG S-19264T (=DSM 44701T), isolated from a smear-ripened cheese.</title>
        <authorList>
            <consortium name="US DOE Joint Genome Institute (JGI-PGF)"/>
            <person name="Walter F."/>
            <person name="Albersmeier A."/>
            <person name="Kalinowski J."/>
            <person name="Ruckert C."/>
        </authorList>
    </citation>
    <scope>NUCLEOTIDE SEQUENCE</scope>
    <source>
        <strain evidence="2">CGMCC 1.6333</strain>
    </source>
</reference>
<feature type="transmembrane region" description="Helical" evidence="1">
    <location>
        <begin position="107"/>
        <end position="134"/>
    </location>
</feature>
<dbReference type="Proteomes" id="UP000618460">
    <property type="component" value="Unassembled WGS sequence"/>
</dbReference>
<feature type="transmembrane region" description="Helical" evidence="1">
    <location>
        <begin position="12"/>
        <end position="35"/>
    </location>
</feature>
<feature type="transmembrane region" description="Helical" evidence="1">
    <location>
        <begin position="251"/>
        <end position="273"/>
    </location>
</feature>
<dbReference type="OrthoDB" id="9156251at2"/>
<dbReference type="RefSeq" id="WP_117154673.1">
    <property type="nucleotide sequence ID" value="NZ_BMLG01000003.1"/>
</dbReference>
<keyword evidence="1" id="KW-0472">Membrane</keyword>
<dbReference type="AlphaFoldDB" id="A0A917TL21"/>
<feature type="transmembrane region" description="Helical" evidence="1">
    <location>
        <begin position="181"/>
        <end position="201"/>
    </location>
</feature>